<evidence type="ECO:0000313" key="2">
    <source>
        <dbReference type="Proteomes" id="UP000004597"/>
    </source>
</evidence>
<accession>G6AHB9</accession>
<keyword evidence="2" id="KW-1185">Reference proteome</keyword>
<name>G6AHB9_9BACT</name>
<evidence type="ECO:0000313" key="1">
    <source>
        <dbReference type="EMBL" id="EHG15920.1"/>
    </source>
</evidence>
<dbReference type="EMBL" id="AFXP01000014">
    <property type="protein sequence ID" value="EHG15920.1"/>
    <property type="molecule type" value="Genomic_DNA"/>
</dbReference>
<organism evidence="1 2">
    <name type="scientific">Prevotella histicola F0411</name>
    <dbReference type="NCBI Taxonomy" id="857291"/>
    <lineage>
        <taxon>Bacteria</taxon>
        <taxon>Pseudomonadati</taxon>
        <taxon>Bacteroidota</taxon>
        <taxon>Bacteroidia</taxon>
        <taxon>Bacteroidales</taxon>
        <taxon>Prevotellaceae</taxon>
        <taxon>Prevotella</taxon>
    </lineage>
</organism>
<proteinExistence type="predicted"/>
<sequence length="35" mass="4243">MEELLLLLYYTKDQKKQINFLKILILSDSEITTKR</sequence>
<dbReference type="AlphaFoldDB" id="G6AHB9"/>
<comment type="caution">
    <text evidence="1">The sequence shown here is derived from an EMBL/GenBank/DDBJ whole genome shotgun (WGS) entry which is preliminary data.</text>
</comment>
<dbReference type="Proteomes" id="UP000004597">
    <property type="component" value="Unassembled WGS sequence"/>
</dbReference>
<protein>
    <submittedName>
        <fullName evidence="1">Uncharacterized protein</fullName>
    </submittedName>
</protein>
<reference evidence="1 2" key="1">
    <citation type="submission" date="2011-10" db="EMBL/GenBank/DDBJ databases">
        <title>The Genome Sequence of Prevotella histicola F0411.</title>
        <authorList>
            <consortium name="The Broad Institute Genome Sequencing Platform"/>
            <person name="Earl A."/>
            <person name="Ward D."/>
            <person name="Feldgarden M."/>
            <person name="Gevers D."/>
            <person name="Izard J."/>
            <person name="Ganesan A."/>
            <person name="Blanton J.M."/>
            <person name="Baranova O.V."/>
            <person name="Tanner A.C."/>
            <person name="Mathney J.M.J."/>
            <person name="Dewhirst F.E."/>
            <person name="Young S.K."/>
            <person name="Zeng Q."/>
            <person name="Gargeya S."/>
            <person name="Fitzgerald M."/>
            <person name="Haas B."/>
            <person name="Abouelleil A."/>
            <person name="Alvarado L."/>
            <person name="Arachchi H.M."/>
            <person name="Berlin A."/>
            <person name="Brown A."/>
            <person name="Chapman S.B."/>
            <person name="Chen Z."/>
            <person name="Dunbar C."/>
            <person name="Freedman E."/>
            <person name="Gearin G."/>
            <person name="Gellesch M."/>
            <person name="Goldberg J."/>
            <person name="Griggs A."/>
            <person name="Gujja S."/>
            <person name="Heiman D."/>
            <person name="Howarth C."/>
            <person name="Larson L."/>
            <person name="Lui A."/>
            <person name="MacDonald P.J.P."/>
            <person name="Montmayeur A."/>
            <person name="Murphy C."/>
            <person name="Neiman D."/>
            <person name="Pearson M."/>
            <person name="Priest M."/>
            <person name="Roberts A."/>
            <person name="Saif S."/>
            <person name="Shea T."/>
            <person name="Shenoy N."/>
            <person name="Sisk P."/>
            <person name="Stolte C."/>
            <person name="Sykes S."/>
            <person name="Wortman J."/>
            <person name="Nusbaum C."/>
            <person name="Birren B."/>
        </authorList>
    </citation>
    <scope>NUCLEOTIDE SEQUENCE [LARGE SCALE GENOMIC DNA]</scope>
    <source>
        <strain evidence="1 2">F0411</strain>
    </source>
</reference>
<dbReference type="HOGENOM" id="CLU_3366505_0_0_10"/>
<gene>
    <name evidence="1" type="ORF">HMPREF9138_01496</name>
</gene>